<reference evidence="2" key="1">
    <citation type="submission" date="2021-09" db="EMBL/GenBank/DDBJ databases">
        <title>A high-quality genome of the endoparasitic fungus Hirsutella rhossiliensis with a comparison of Hirsutella genomes reveals transposable elements contributing to genome size variation.</title>
        <authorList>
            <person name="Lin R."/>
            <person name="Jiao Y."/>
            <person name="Sun X."/>
            <person name="Ling J."/>
            <person name="Xie B."/>
            <person name="Cheng X."/>
        </authorList>
    </citation>
    <scope>NUCLEOTIDE SEQUENCE</scope>
    <source>
        <strain evidence="2">HR02</strain>
    </source>
</reference>
<accession>A0A9P8SEZ7</accession>
<organism evidence="2 3">
    <name type="scientific">Hirsutella rhossiliensis</name>
    <dbReference type="NCBI Taxonomy" id="111463"/>
    <lineage>
        <taxon>Eukaryota</taxon>
        <taxon>Fungi</taxon>
        <taxon>Dikarya</taxon>
        <taxon>Ascomycota</taxon>
        <taxon>Pezizomycotina</taxon>
        <taxon>Sordariomycetes</taxon>
        <taxon>Hypocreomycetidae</taxon>
        <taxon>Hypocreales</taxon>
        <taxon>Ophiocordycipitaceae</taxon>
        <taxon>Hirsutella</taxon>
    </lineage>
</organism>
<evidence type="ECO:0000313" key="2">
    <source>
        <dbReference type="EMBL" id="KAH0959554.1"/>
    </source>
</evidence>
<keyword evidence="1" id="KW-0812">Transmembrane</keyword>
<dbReference type="RefSeq" id="XP_044717067.1">
    <property type="nucleotide sequence ID" value="XM_044867807.1"/>
</dbReference>
<keyword evidence="1" id="KW-1133">Transmembrane helix</keyword>
<dbReference type="OrthoDB" id="6500128at2759"/>
<proteinExistence type="predicted"/>
<name>A0A9P8SEZ7_9HYPO</name>
<dbReference type="AlphaFoldDB" id="A0A9P8SEZ7"/>
<feature type="transmembrane region" description="Helical" evidence="1">
    <location>
        <begin position="69"/>
        <end position="89"/>
    </location>
</feature>
<keyword evidence="1" id="KW-0472">Membrane</keyword>
<dbReference type="Proteomes" id="UP000824596">
    <property type="component" value="Unassembled WGS sequence"/>
</dbReference>
<protein>
    <submittedName>
        <fullName evidence="2">Uncharacterized protein</fullName>
    </submittedName>
</protein>
<comment type="caution">
    <text evidence="2">The sequence shown here is derived from an EMBL/GenBank/DDBJ whole genome shotgun (WGS) entry which is preliminary data.</text>
</comment>
<dbReference type="EMBL" id="JAIZPD010000012">
    <property type="protein sequence ID" value="KAH0959554.1"/>
    <property type="molecule type" value="Genomic_DNA"/>
</dbReference>
<evidence type="ECO:0000256" key="1">
    <source>
        <dbReference type="SAM" id="Phobius"/>
    </source>
</evidence>
<sequence>MFSTLFDAIRARTVWLVSPASTLAALAIASVVAKAVVLVLESHEKSNSIIAPKEAYGPESTSSVLNRSIFFWLNRVVWNVAVATGAYWYHHYRVLTMIRGCLVSAIGWQTLRINIYAMSDPKAPVTLMSTDVKRILFGLRSFHEF</sequence>
<keyword evidence="3" id="KW-1185">Reference proteome</keyword>
<evidence type="ECO:0000313" key="3">
    <source>
        <dbReference type="Proteomes" id="UP000824596"/>
    </source>
</evidence>
<gene>
    <name evidence="2" type="ORF">HRG_09336</name>
</gene>
<dbReference type="GeneID" id="68358465"/>